<dbReference type="PANTHER" id="PTHR34535:SF3">
    <property type="entry name" value="HYDROGENASE MATURATION FACTOR HYPA"/>
    <property type="match status" value="1"/>
</dbReference>
<organism evidence="5 6">
    <name type="scientific">Cysteiniphilum litorale</name>
    <dbReference type="NCBI Taxonomy" id="2056700"/>
    <lineage>
        <taxon>Bacteria</taxon>
        <taxon>Pseudomonadati</taxon>
        <taxon>Pseudomonadota</taxon>
        <taxon>Gammaproteobacteria</taxon>
        <taxon>Thiotrichales</taxon>
        <taxon>Fastidiosibacteraceae</taxon>
        <taxon>Cysteiniphilum</taxon>
    </lineage>
</organism>
<keyword evidence="6" id="KW-1185">Reference proteome</keyword>
<comment type="function">
    <text evidence="4">Involved in the maturation of [NiFe] hydrogenases. Required for nickel insertion into the metal center of the hydrogenase.</text>
</comment>
<dbReference type="OrthoDB" id="288014at2"/>
<name>A0A8J3EA46_9GAMM</name>
<dbReference type="GO" id="GO:0016151">
    <property type="term" value="F:nickel cation binding"/>
    <property type="evidence" value="ECO:0007669"/>
    <property type="project" value="UniProtKB-UniRule"/>
</dbReference>
<evidence type="ECO:0000256" key="2">
    <source>
        <dbReference type="ARBA" id="ARBA00022723"/>
    </source>
</evidence>
<proteinExistence type="inferred from homology"/>
<feature type="binding site" evidence="4">
    <location>
        <position position="75"/>
    </location>
    <ligand>
        <name>Zn(2+)</name>
        <dbReference type="ChEBI" id="CHEBI:29105"/>
    </ligand>
</feature>
<feature type="binding site" evidence="4">
    <location>
        <position position="78"/>
    </location>
    <ligand>
        <name>Zn(2+)</name>
        <dbReference type="ChEBI" id="CHEBI:29105"/>
    </ligand>
</feature>
<dbReference type="InterPro" id="IPR000688">
    <property type="entry name" value="HypA/HybF"/>
</dbReference>
<accession>A0A8J3EA46</accession>
<comment type="caution">
    <text evidence="5">The sequence shown here is derived from an EMBL/GenBank/DDBJ whole genome shotgun (WGS) entry which is preliminary data.</text>
</comment>
<dbReference type="PANTHER" id="PTHR34535">
    <property type="entry name" value="HYDROGENASE MATURATION FACTOR HYPA"/>
    <property type="match status" value="1"/>
</dbReference>
<dbReference type="PIRSF" id="PIRSF004761">
    <property type="entry name" value="Hydrgn_mat_HypA"/>
    <property type="match status" value="1"/>
</dbReference>
<dbReference type="GO" id="GO:0008270">
    <property type="term" value="F:zinc ion binding"/>
    <property type="evidence" value="ECO:0007669"/>
    <property type="project" value="UniProtKB-UniRule"/>
</dbReference>
<keyword evidence="1 4" id="KW-0533">Nickel</keyword>
<gene>
    <name evidence="4 5" type="primary">hypA</name>
    <name evidence="5" type="ORF">GCM10010995_21560</name>
</gene>
<dbReference type="Gene3D" id="3.30.2320.80">
    <property type="match status" value="1"/>
</dbReference>
<dbReference type="Pfam" id="PF01155">
    <property type="entry name" value="HypA"/>
    <property type="match status" value="1"/>
</dbReference>
<dbReference type="RefSeq" id="WP_117003479.1">
    <property type="nucleotide sequence ID" value="NZ_BMJS01000028.1"/>
</dbReference>
<keyword evidence="3 4" id="KW-0862">Zinc</keyword>
<reference evidence="5" key="1">
    <citation type="journal article" date="2014" name="Int. J. Syst. Evol. Microbiol.">
        <title>Complete genome sequence of Corynebacterium casei LMG S-19264T (=DSM 44701T), isolated from a smear-ripened cheese.</title>
        <authorList>
            <consortium name="US DOE Joint Genome Institute (JGI-PGF)"/>
            <person name="Walter F."/>
            <person name="Albersmeier A."/>
            <person name="Kalinowski J."/>
            <person name="Ruckert C."/>
        </authorList>
    </citation>
    <scope>NUCLEOTIDE SEQUENCE</scope>
    <source>
        <strain evidence="5">CGMCC 1.15758</strain>
    </source>
</reference>
<feature type="binding site" evidence="4">
    <location>
        <position position="91"/>
    </location>
    <ligand>
        <name>Zn(2+)</name>
        <dbReference type="ChEBI" id="CHEBI:29105"/>
    </ligand>
</feature>
<dbReference type="EMBL" id="BMJS01000028">
    <property type="protein sequence ID" value="GGG03776.1"/>
    <property type="molecule type" value="Genomic_DNA"/>
</dbReference>
<dbReference type="AlphaFoldDB" id="A0A8J3EA46"/>
<evidence type="ECO:0000256" key="4">
    <source>
        <dbReference type="HAMAP-Rule" id="MF_00213"/>
    </source>
</evidence>
<reference evidence="5" key="2">
    <citation type="submission" date="2020-09" db="EMBL/GenBank/DDBJ databases">
        <authorList>
            <person name="Sun Q."/>
            <person name="Zhou Y."/>
        </authorList>
    </citation>
    <scope>NUCLEOTIDE SEQUENCE</scope>
    <source>
        <strain evidence="5">CGMCC 1.15758</strain>
    </source>
</reference>
<dbReference type="GO" id="GO:0051604">
    <property type="term" value="P:protein maturation"/>
    <property type="evidence" value="ECO:0007669"/>
    <property type="project" value="InterPro"/>
</dbReference>
<protein>
    <recommendedName>
        <fullName evidence="4">Hydrogenase maturation factor HypA</fullName>
    </recommendedName>
</protein>
<evidence type="ECO:0000313" key="6">
    <source>
        <dbReference type="Proteomes" id="UP000636949"/>
    </source>
</evidence>
<evidence type="ECO:0000313" key="5">
    <source>
        <dbReference type="EMBL" id="GGG03776.1"/>
    </source>
</evidence>
<evidence type="ECO:0000256" key="1">
    <source>
        <dbReference type="ARBA" id="ARBA00022596"/>
    </source>
</evidence>
<keyword evidence="2 4" id="KW-0479">Metal-binding</keyword>
<feature type="binding site" evidence="4">
    <location>
        <position position="2"/>
    </location>
    <ligand>
        <name>Ni(2+)</name>
        <dbReference type="ChEBI" id="CHEBI:49786"/>
    </ligand>
</feature>
<comment type="similarity">
    <text evidence="4">Belongs to the HypA/HybF family.</text>
</comment>
<feature type="binding site" evidence="4">
    <location>
        <position position="94"/>
    </location>
    <ligand>
        <name>Zn(2+)</name>
        <dbReference type="ChEBI" id="CHEBI:29105"/>
    </ligand>
</feature>
<dbReference type="Proteomes" id="UP000636949">
    <property type="component" value="Unassembled WGS sequence"/>
</dbReference>
<sequence>MHEFSLCQSVITIVLDKAKSMGYEAQAVRQIELGVGQLAGVDIESMRFWFPVAAKDTPLVQSILNIAIKPAWAHCLTCTHDYQLSRFYDACPKCQSHDKEILTGQDMLVEKIEFVTSE</sequence>
<dbReference type="HAMAP" id="MF_00213">
    <property type="entry name" value="HypA_HybF"/>
    <property type="match status" value="1"/>
</dbReference>
<evidence type="ECO:0000256" key="3">
    <source>
        <dbReference type="ARBA" id="ARBA00022833"/>
    </source>
</evidence>
<dbReference type="NCBIfam" id="TIGR00100">
    <property type="entry name" value="hypA"/>
    <property type="match status" value="1"/>
</dbReference>